<organism evidence="1 2">
    <name type="scientific">Vespula squamosa</name>
    <name type="common">Southern yellow jacket</name>
    <name type="synonym">Wasp</name>
    <dbReference type="NCBI Taxonomy" id="30214"/>
    <lineage>
        <taxon>Eukaryota</taxon>
        <taxon>Metazoa</taxon>
        <taxon>Ecdysozoa</taxon>
        <taxon>Arthropoda</taxon>
        <taxon>Hexapoda</taxon>
        <taxon>Insecta</taxon>
        <taxon>Pterygota</taxon>
        <taxon>Neoptera</taxon>
        <taxon>Endopterygota</taxon>
        <taxon>Hymenoptera</taxon>
        <taxon>Apocrita</taxon>
        <taxon>Aculeata</taxon>
        <taxon>Vespoidea</taxon>
        <taxon>Vespidae</taxon>
        <taxon>Vespinae</taxon>
        <taxon>Vespula</taxon>
    </lineage>
</organism>
<dbReference type="Proteomes" id="UP001607302">
    <property type="component" value="Unassembled WGS sequence"/>
</dbReference>
<protein>
    <submittedName>
        <fullName evidence="1">Uncharacterized protein</fullName>
    </submittedName>
</protein>
<reference evidence="1 2" key="1">
    <citation type="journal article" date="2024" name="Ann. Entomol. Soc. Am.">
        <title>Genomic analyses of the southern and eastern yellowjacket wasps (Hymenoptera: Vespidae) reveal evolutionary signatures of social life.</title>
        <authorList>
            <person name="Catto M.A."/>
            <person name="Caine P.B."/>
            <person name="Orr S.E."/>
            <person name="Hunt B.G."/>
            <person name="Goodisman M.A.D."/>
        </authorList>
    </citation>
    <scope>NUCLEOTIDE SEQUENCE [LARGE SCALE GENOMIC DNA]</scope>
    <source>
        <strain evidence="1">233</strain>
        <tissue evidence="1">Head and thorax</tissue>
    </source>
</reference>
<gene>
    <name evidence="1" type="ORF">V1478_002914</name>
</gene>
<proteinExistence type="predicted"/>
<name>A0ABD2BR69_VESSQ</name>
<sequence length="157" mass="18569">MYLAMNSSSCITNETQYHCIMLKKAISFQRKSMPENKIERILIDILKFHELKPTNYLSFRSADAATSSCDSNYMEFNAKEGMHDMHRMHVYNEKNIQYNDMREHSFPFKNTFLSVAKEGAASRLRKKECTSCRFAEPIDGRRNREIRRRMSQSKSYQ</sequence>
<dbReference type="EMBL" id="JAUDFV010000064">
    <property type="protein sequence ID" value="KAL2735274.1"/>
    <property type="molecule type" value="Genomic_DNA"/>
</dbReference>
<comment type="caution">
    <text evidence="1">The sequence shown here is derived from an EMBL/GenBank/DDBJ whole genome shotgun (WGS) entry which is preliminary data.</text>
</comment>
<keyword evidence="2" id="KW-1185">Reference proteome</keyword>
<dbReference type="AlphaFoldDB" id="A0ABD2BR69"/>
<evidence type="ECO:0000313" key="1">
    <source>
        <dbReference type="EMBL" id="KAL2735274.1"/>
    </source>
</evidence>
<evidence type="ECO:0000313" key="2">
    <source>
        <dbReference type="Proteomes" id="UP001607302"/>
    </source>
</evidence>
<accession>A0ABD2BR69</accession>